<evidence type="ECO:0000313" key="3">
    <source>
        <dbReference type="Proteomes" id="UP000249390"/>
    </source>
</evidence>
<feature type="compositionally biased region" description="Polar residues" evidence="1">
    <location>
        <begin position="177"/>
        <end position="188"/>
    </location>
</feature>
<dbReference type="Proteomes" id="UP000249390">
    <property type="component" value="Unassembled WGS sequence"/>
</dbReference>
<comment type="caution">
    <text evidence="2">The sequence shown here is derived from an EMBL/GenBank/DDBJ whole genome shotgun (WGS) entry which is preliminary data.</text>
</comment>
<gene>
    <name evidence="2" type="ORF">DM860_017914</name>
</gene>
<dbReference type="PANTHER" id="PTHR31286:SF180">
    <property type="entry name" value="OS10G0362600 PROTEIN"/>
    <property type="match status" value="1"/>
</dbReference>
<organism evidence="2 3">
    <name type="scientific">Cuscuta australis</name>
    <dbReference type="NCBI Taxonomy" id="267555"/>
    <lineage>
        <taxon>Eukaryota</taxon>
        <taxon>Viridiplantae</taxon>
        <taxon>Streptophyta</taxon>
        <taxon>Embryophyta</taxon>
        <taxon>Tracheophyta</taxon>
        <taxon>Spermatophyta</taxon>
        <taxon>Magnoliopsida</taxon>
        <taxon>eudicotyledons</taxon>
        <taxon>Gunneridae</taxon>
        <taxon>Pentapetalae</taxon>
        <taxon>asterids</taxon>
        <taxon>lamiids</taxon>
        <taxon>Solanales</taxon>
        <taxon>Convolvulaceae</taxon>
        <taxon>Cuscuteae</taxon>
        <taxon>Cuscuta</taxon>
        <taxon>Cuscuta subgen. Grammica</taxon>
        <taxon>Cuscuta sect. Cleistogrammica</taxon>
    </lineage>
</organism>
<feature type="compositionally biased region" description="Low complexity" evidence="1">
    <location>
        <begin position="160"/>
        <end position="171"/>
    </location>
</feature>
<sequence length="340" mass="38269">MLISKWTPNFDPNVESPIMPIWISIKNLPIHFHAKESLMQIARIFGNPIKLDSTTENFGRPSIARICVEVDISQPQTNKFFILNREQPVLLEAFYEEVPLFCPECKGISRHKESCTHFKHADSQTKTQARSLDRNIPKGSGKEPVKKQFQQKTDKTPVPSISLSQTSQTIQDKNHHSLPNTDNPSRTPNQPPHFPTNHFITNKQTKNSFSSCPLPLSPCLPQPLTHSPCPQNSNTHIQNPTQPLTHSPSPLELNQNTHNTIQPNPLPEPSPKPAEKSPNSHNPTHSNPLLDPSPTETPFSNHPPTVLIPLTSKNQHSSTPCYPNPQEELLELETFLHKEI</sequence>
<feature type="compositionally biased region" description="Polar residues" evidence="1">
    <location>
        <begin position="294"/>
        <end position="303"/>
    </location>
</feature>
<protein>
    <submittedName>
        <fullName evidence="2">Uncharacterized protein</fullName>
    </submittedName>
</protein>
<dbReference type="EMBL" id="NQVE01000080">
    <property type="protein sequence ID" value="RAL49570.1"/>
    <property type="molecule type" value="Genomic_DNA"/>
</dbReference>
<proteinExistence type="predicted"/>
<feature type="compositionally biased region" description="Polar residues" evidence="1">
    <location>
        <begin position="311"/>
        <end position="321"/>
    </location>
</feature>
<dbReference type="InterPro" id="IPR040256">
    <property type="entry name" value="At4g02000-like"/>
</dbReference>
<feature type="compositionally biased region" description="Basic and acidic residues" evidence="1">
    <location>
        <begin position="131"/>
        <end position="146"/>
    </location>
</feature>
<evidence type="ECO:0000313" key="2">
    <source>
        <dbReference type="EMBL" id="RAL49570.1"/>
    </source>
</evidence>
<name>A0A328DWH9_9ASTE</name>
<reference evidence="2 3" key="1">
    <citation type="submission" date="2018-06" db="EMBL/GenBank/DDBJ databases">
        <title>The Genome of Cuscuta australis (Dodder) Provides Insight into the Evolution of Plant Parasitism.</title>
        <authorList>
            <person name="Liu H."/>
        </authorList>
    </citation>
    <scope>NUCLEOTIDE SEQUENCE [LARGE SCALE GENOMIC DNA]</scope>
    <source>
        <strain evidence="3">cv. Yunnan</strain>
        <tissue evidence="2">Vines</tissue>
    </source>
</reference>
<feature type="region of interest" description="Disordered" evidence="1">
    <location>
        <begin position="230"/>
        <end position="324"/>
    </location>
</feature>
<feature type="compositionally biased region" description="Polar residues" evidence="1">
    <location>
        <begin position="230"/>
        <end position="262"/>
    </location>
</feature>
<dbReference type="PANTHER" id="PTHR31286">
    <property type="entry name" value="GLYCINE-RICH CELL WALL STRUCTURAL PROTEIN 1.8-LIKE"/>
    <property type="match status" value="1"/>
</dbReference>
<accession>A0A328DWH9</accession>
<keyword evidence="3" id="KW-1185">Reference proteome</keyword>
<feature type="region of interest" description="Disordered" evidence="1">
    <location>
        <begin position="117"/>
        <end position="201"/>
    </location>
</feature>
<evidence type="ECO:0000256" key="1">
    <source>
        <dbReference type="SAM" id="MobiDB-lite"/>
    </source>
</evidence>
<dbReference type="AlphaFoldDB" id="A0A328DWH9"/>